<dbReference type="Proteomes" id="UP000177625">
    <property type="component" value="Unassembled WGS sequence"/>
</dbReference>
<evidence type="ECO:0000313" key="2">
    <source>
        <dbReference type="Proteomes" id="UP000177625"/>
    </source>
</evidence>
<keyword evidence="2" id="KW-1185">Reference proteome</keyword>
<reference evidence="2" key="1">
    <citation type="submission" date="2016-03" db="EMBL/GenBank/DDBJ databases">
        <authorList>
            <person name="Guldener U."/>
        </authorList>
    </citation>
    <scope>NUCLEOTIDE SEQUENCE [LARGE SCALE GENOMIC DNA]</scope>
</reference>
<organism evidence="1 2">
    <name type="scientific">Rhynchosporium secalis</name>
    <name type="common">Barley scald fungus</name>
    <dbReference type="NCBI Taxonomy" id="38038"/>
    <lineage>
        <taxon>Eukaryota</taxon>
        <taxon>Fungi</taxon>
        <taxon>Dikarya</taxon>
        <taxon>Ascomycota</taxon>
        <taxon>Pezizomycotina</taxon>
        <taxon>Leotiomycetes</taxon>
        <taxon>Helotiales</taxon>
        <taxon>Ploettnerulaceae</taxon>
        <taxon>Rhynchosporium</taxon>
    </lineage>
</organism>
<name>A0A1E1M7N6_RHYSE</name>
<protein>
    <submittedName>
        <fullName evidence="1">Uncharacterized protein</fullName>
    </submittedName>
</protein>
<proteinExistence type="predicted"/>
<accession>A0A1E1M7N6</accession>
<evidence type="ECO:0000313" key="1">
    <source>
        <dbReference type="EMBL" id="CZT45111.1"/>
    </source>
</evidence>
<gene>
    <name evidence="1" type="ORF">RSE6_05393</name>
</gene>
<dbReference type="EMBL" id="FJVC01000201">
    <property type="protein sequence ID" value="CZT45111.1"/>
    <property type="molecule type" value="Genomic_DNA"/>
</dbReference>
<dbReference type="AlphaFoldDB" id="A0A1E1M7N6"/>
<sequence>MHNCVISPARNCAAAVLRGFHTTIIPNPDAARAIPGSLLGRTQDLHGADSAELFSGQ</sequence>